<feature type="transmembrane region" description="Helical" evidence="8">
    <location>
        <begin position="290"/>
        <end position="311"/>
    </location>
</feature>
<feature type="transmembrane region" description="Helical" evidence="8">
    <location>
        <begin position="224"/>
        <end position="252"/>
    </location>
</feature>
<proteinExistence type="inferred from homology"/>
<dbReference type="RefSeq" id="WP_212725966.1">
    <property type="nucleotide sequence ID" value="NZ_CP071249.1"/>
</dbReference>
<evidence type="ECO:0000256" key="6">
    <source>
        <dbReference type="ARBA" id="ARBA00022989"/>
    </source>
</evidence>
<dbReference type="CDD" id="cd06550">
    <property type="entry name" value="TM_ABC_iron-siderophores_like"/>
    <property type="match status" value="1"/>
</dbReference>
<evidence type="ECO:0000313" key="9">
    <source>
        <dbReference type="EMBL" id="UUF05089.1"/>
    </source>
</evidence>
<dbReference type="Proteomes" id="UP001058016">
    <property type="component" value="Chromosome"/>
</dbReference>
<protein>
    <submittedName>
        <fullName evidence="9">Iron chelate uptake ABC transporter family permease subunit</fullName>
    </submittedName>
</protein>
<reference evidence="9 10" key="1">
    <citation type="submission" date="2021-03" db="EMBL/GenBank/DDBJ databases">
        <title>Comparative Genomics and Metabolomics in the genus Turicibacter.</title>
        <authorList>
            <person name="Maki J."/>
            <person name="Looft T."/>
        </authorList>
    </citation>
    <scope>NUCLEOTIDE SEQUENCE [LARGE SCALE GENOMIC DNA]</scope>
    <source>
        <strain evidence="9 10">MMM721</strain>
    </source>
</reference>
<evidence type="ECO:0000256" key="3">
    <source>
        <dbReference type="ARBA" id="ARBA00022448"/>
    </source>
</evidence>
<evidence type="ECO:0000256" key="8">
    <source>
        <dbReference type="SAM" id="Phobius"/>
    </source>
</evidence>
<accession>A0ABY5JEI9</accession>
<dbReference type="PANTHER" id="PTHR30472">
    <property type="entry name" value="FERRIC ENTEROBACTIN TRANSPORT SYSTEM PERMEASE PROTEIN"/>
    <property type="match status" value="1"/>
</dbReference>
<keyword evidence="5 8" id="KW-0812">Transmembrane</keyword>
<dbReference type="SUPFAM" id="SSF81345">
    <property type="entry name" value="ABC transporter involved in vitamin B12 uptake, BtuC"/>
    <property type="match status" value="1"/>
</dbReference>
<dbReference type="Gene3D" id="1.10.3470.10">
    <property type="entry name" value="ABC transporter involved in vitamin B12 uptake, BtuC"/>
    <property type="match status" value="1"/>
</dbReference>
<dbReference type="PANTHER" id="PTHR30472:SF19">
    <property type="entry name" value="PETROBACTIN IMPORT SYSTEM PERMEASE PROTEIN YCLO"/>
    <property type="match status" value="1"/>
</dbReference>
<evidence type="ECO:0000313" key="10">
    <source>
        <dbReference type="Proteomes" id="UP001058016"/>
    </source>
</evidence>
<feature type="transmembrane region" description="Helical" evidence="8">
    <location>
        <begin position="104"/>
        <end position="123"/>
    </location>
</feature>
<evidence type="ECO:0000256" key="4">
    <source>
        <dbReference type="ARBA" id="ARBA00022475"/>
    </source>
</evidence>
<keyword evidence="3" id="KW-0813">Transport</keyword>
<keyword evidence="6 8" id="KW-1133">Transmembrane helix</keyword>
<dbReference type="EMBL" id="CP071249">
    <property type="protein sequence ID" value="UUF05089.1"/>
    <property type="molecule type" value="Genomic_DNA"/>
</dbReference>
<feature type="transmembrane region" description="Helical" evidence="8">
    <location>
        <begin position="6"/>
        <end position="27"/>
    </location>
</feature>
<evidence type="ECO:0000256" key="7">
    <source>
        <dbReference type="ARBA" id="ARBA00023136"/>
    </source>
</evidence>
<comment type="subcellular location">
    <subcellularLocation>
        <location evidence="1">Cell membrane</location>
        <topology evidence="1">Multi-pass membrane protein</topology>
    </subcellularLocation>
</comment>
<feature type="transmembrane region" description="Helical" evidence="8">
    <location>
        <begin position="39"/>
        <end position="59"/>
    </location>
</feature>
<gene>
    <name evidence="9" type="ORF">J0J69_08160</name>
</gene>
<evidence type="ECO:0000256" key="1">
    <source>
        <dbReference type="ARBA" id="ARBA00004651"/>
    </source>
</evidence>
<keyword evidence="7 8" id="KW-0472">Membrane</keyword>
<keyword evidence="10" id="KW-1185">Reference proteome</keyword>
<dbReference type="Pfam" id="PF01032">
    <property type="entry name" value="FecCD"/>
    <property type="match status" value="1"/>
</dbReference>
<sequence>MRRHKVLYILLLLVIVCSVLFLVYGLNPNSYQYALSRRIPKLIAIAMTGSGIAVSSVIFQTVTNNRILTPSVLGLDSLYNLFQTLIVFSLGSLNVALMGSNLNFLIAGGLMIIFSLLLFKMMFRRENTNLFFLLMIGMIFGTLFSSLSSFMQMVMDPNEFLIVQNKMFASFNNVKSSLLGISTITMGLTLFWVLKDAKKLDVIALGKEQAINLGIDYDRMVRKMLVAVAILVSVSTALVGPITFLGILVTNLAYQMIKDYRHSIVIPTSILLSLLALIGGQFLVERVFQFNTTIGVIINFVGGLYFIYILLKEERL</sequence>
<feature type="transmembrane region" description="Helical" evidence="8">
    <location>
        <begin position="176"/>
        <end position="194"/>
    </location>
</feature>
<keyword evidence="4" id="KW-1003">Cell membrane</keyword>
<feature type="transmembrane region" description="Helical" evidence="8">
    <location>
        <begin position="129"/>
        <end position="155"/>
    </location>
</feature>
<feature type="transmembrane region" description="Helical" evidence="8">
    <location>
        <begin position="79"/>
        <end position="97"/>
    </location>
</feature>
<comment type="similarity">
    <text evidence="2">Belongs to the binding-protein-dependent transport system permease family. FecCD subfamily.</text>
</comment>
<organism evidence="9 10">
    <name type="scientific">Turicibacter bilis</name>
    <dbReference type="NCBI Taxonomy" id="2735723"/>
    <lineage>
        <taxon>Bacteria</taxon>
        <taxon>Bacillati</taxon>
        <taxon>Bacillota</taxon>
        <taxon>Erysipelotrichia</taxon>
        <taxon>Erysipelotrichales</taxon>
        <taxon>Turicibacteraceae</taxon>
        <taxon>Turicibacter</taxon>
    </lineage>
</organism>
<dbReference type="InterPro" id="IPR037294">
    <property type="entry name" value="ABC_BtuC-like"/>
</dbReference>
<name>A0ABY5JEI9_9FIRM</name>
<dbReference type="InterPro" id="IPR000522">
    <property type="entry name" value="ABC_transptr_permease_BtuC"/>
</dbReference>
<evidence type="ECO:0000256" key="5">
    <source>
        <dbReference type="ARBA" id="ARBA00022692"/>
    </source>
</evidence>
<feature type="transmembrane region" description="Helical" evidence="8">
    <location>
        <begin position="264"/>
        <end position="284"/>
    </location>
</feature>
<evidence type="ECO:0000256" key="2">
    <source>
        <dbReference type="ARBA" id="ARBA00007935"/>
    </source>
</evidence>